<dbReference type="PANTHER" id="PTHR43689">
    <property type="entry name" value="HYDROLASE"/>
    <property type="match status" value="1"/>
</dbReference>
<dbReference type="Pfam" id="PF12146">
    <property type="entry name" value="Hydrolase_4"/>
    <property type="match status" value="1"/>
</dbReference>
<dbReference type="Proteomes" id="UP000184048">
    <property type="component" value="Unassembled WGS sequence"/>
</dbReference>
<gene>
    <name evidence="2" type="ORF">SAMN02745131_01403</name>
</gene>
<dbReference type="RefSeq" id="WP_072834608.1">
    <property type="nucleotide sequence ID" value="NZ_FQUU01000004.1"/>
</dbReference>
<evidence type="ECO:0000259" key="1">
    <source>
        <dbReference type="Pfam" id="PF12146"/>
    </source>
</evidence>
<dbReference type="PANTHER" id="PTHR43689:SF8">
    <property type="entry name" value="ALPHA_BETA-HYDROLASES SUPERFAMILY PROTEIN"/>
    <property type="match status" value="1"/>
</dbReference>
<dbReference type="AlphaFoldDB" id="A0A1M4XAF0"/>
<keyword evidence="3" id="KW-1185">Reference proteome</keyword>
<dbReference type="InterPro" id="IPR022742">
    <property type="entry name" value="Hydrolase_4"/>
</dbReference>
<feature type="domain" description="Serine aminopeptidase S33" evidence="1">
    <location>
        <begin position="74"/>
        <end position="187"/>
    </location>
</feature>
<dbReference type="SUPFAM" id="SSF53474">
    <property type="entry name" value="alpha/beta-Hydrolases"/>
    <property type="match status" value="1"/>
</dbReference>
<dbReference type="GO" id="GO:0016787">
    <property type="term" value="F:hydrolase activity"/>
    <property type="evidence" value="ECO:0007669"/>
    <property type="project" value="UniProtKB-KW"/>
</dbReference>
<accession>A0A1M4XAF0</accession>
<organism evidence="2 3">
    <name type="scientific">Flavisolibacter ginsengisoli DSM 18119</name>
    <dbReference type="NCBI Taxonomy" id="1121884"/>
    <lineage>
        <taxon>Bacteria</taxon>
        <taxon>Pseudomonadati</taxon>
        <taxon>Bacteroidota</taxon>
        <taxon>Chitinophagia</taxon>
        <taxon>Chitinophagales</taxon>
        <taxon>Chitinophagaceae</taxon>
        <taxon>Flavisolibacter</taxon>
    </lineage>
</organism>
<reference evidence="2 3" key="1">
    <citation type="submission" date="2016-11" db="EMBL/GenBank/DDBJ databases">
        <authorList>
            <person name="Jaros S."/>
            <person name="Januszkiewicz K."/>
            <person name="Wedrychowicz H."/>
        </authorList>
    </citation>
    <scope>NUCLEOTIDE SEQUENCE [LARGE SCALE GENOMIC DNA]</scope>
    <source>
        <strain evidence="2 3">DSM 18119</strain>
    </source>
</reference>
<name>A0A1M4XAF0_9BACT</name>
<dbReference type="EMBL" id="FQUU01000004">
    <property type="protein sequence ID" value="SHE90411.1"/>
    <property type="molecule type" value="Genomic_DNA"/>
</dbReference>
<dbReference type="STRING" id="1121884.SAMN02745131_01403"/>
<sequence>MALQKRYLIKYVRTKFALLSAVSRRKAAKAAFHLFCTPQHKNTKPLPASFEKSEKLEFRLENDIIRGYRWNHPASKKILILHGFESSVVNFDRYVTPLIKKGYEVLAFDAPAHGKSTGKEVNVLMYKNMIQKIYADYGPIDAFLSHSFGGLAVSLFLENLPHNENIKVVLIAPAMETKTAADHFFKLLNLDEGVRKEFDNYLTGLGGNGPEWYSILRASQHIKSQVLFLQDKHDEMTPMSDVKPLMDKNYPNFQFIISEGLGHRRIYRDNNSVKAILEFL</sequence>
<protein>
    <submittedName>
        <fullName evidence="2">Alpha/beta hydrolase family protein</fullName>
    </submittedName>
</protein>
<dbReference type="InterPro" id="IPR029058">
    <property type="entry name" value="AB_hydrolase_fold"/>
</dbReference>
<keyword evidence="2" id="KW-0378">Hydrolase</keyword>
<dbReference type="Gene3D" id="3.40.50.1820">
    <property type="entry name" value="alpha/beta hydrolase"/>
    <property type="match status" value="1"/>
</dbReference>
<evidence type="ECO:0000313" key="3">
    <source>
        <dbReference type="Proteomes" id="UP000184048"/>
    </source>
</evidence>
<proteinExistence type="predicted"/>
<evidence type="ECO:0000313" key="2">
    <source>
        <dbReference type="EMBL" id="SHE90411.1"/>
    </source>
</evidence>